<organism evidence="3 4">
    <name type="scientific">Fistulina hepatica ATCC 64428</name>
    <dbReference type="NCBI Taxonomy" id="1128425"/>
    <lineage>
        <taxon>Eukaryota</taxon>
        <taxon>Fungi</taxon>
        <taxon>Dikarya</taxon>
        <taxon>Basidiomycota</taxon>
        <taxon>Agaricomycotina</taxon>
        <taxon>Agaricomycetes</taxon>
        <taxon>Agaricomycetidae</taxon>
        <taxon>Agaricales</taxon>
        <taxon>Fistulinaceae</taxon>
        <taxon>Fistulina</taxon>
    </lineage>
</organism>
<dbReference type="GO" id="GO:0005829">
    <property type="term" value="C:cytosol"/>
    <property type="evidence" value="ECO:0007669"/>
    <property type="project" value="TreeGrafter"/>
</dbReference>
<dbReference type="Gene3D" id="3.10.20.90">
    <property type="entry name" value="Phosphatidylinositol 3-kinase Catalytic Subunit, Chain A, domain 1"/>
    <property type="match status" value="1"/>
</dbReference>
<protein>
    <recommendedName>
        <fullName evidence="2">BAG domain-containing protein</fullName>
    </recommendedName>
</protein>
<dbReference type="Gene3D" id="1.20.58.120">
    <property type="entry name" value="BAG domain"/>
    <property type="match status" value="1"/>
</dbReference>
<reference evidence="3 4" key="1">
    <citation type="journal article" date="2015" name="Fungal Genet. Biol.">
        <title>Evolution of novel wood decay mechanisms in Agaricales revealed by the genome sequences of Fistulina hepatica and Cylindrobasidium torrendii.</title>
        <authorList>
            <person name="Floudas D."/>
            <person name="Held B.W."/>
            <person name="Riley R."/>
            <person name="Nagy L.G."/>
            <person name="Koehler G."/>
            <person name="Ransdell A.S."/>
            <person name="Younus H."/>
            <person name="Chow J."/>
            <person name="Chiniquy J."/>
            <person name="Lipzen A."/>
            <person name="Tritt A."/>
            <person name="Sun H."/>
            <person name="Haridas S."/>
            <person name="LaButti K."/>
            <person name="Ohm R.A."/>
            <person name="Kues U."/>
            <person name="Blanchette R.A."/>
            <person name="Grigoriev I.V."/>
            <person name="Minto R.E."/>
            <person name="Hibbett D.S."/>
        </authorList>
    </citation>
    <scope>NUCLEOTIDE SEQUENCE [LARGE SCALE GENOMIC DNA]</scope>
    <source>
        <strain evidence="3 4">ATCC 64428</strain>
    </source>
</reference>
<evidence type="ECO:0000313" key="4">
    <source>
        <dbReference type="Proteomes" id="UP000054144"/>
    </source>
</evidence>
<feature type="domain" description="BAG" evidence="2">
    <location>
        <begin position="104"/>
        <end position="185"/>
    </location>
</feature>
<keyword evidence="4" id="KW-1185">Reference proteome</keyword>
<dbReference type="GO" id="GO:0000774">
    <property type="term" value="F:adenyl-nucleotide exchange factor activity"/>
    <property type="evidence" value="ECO:0007669"/>
    <property type="project" value="TreeGrafter"/>
</dbReference>
<dbReference type="InterPro" id="IPR003103">
    <property type="entry name" value="BAG_domain"/>
</dbReference>
<dbReference type="GO" id="GO:0051087">
    <property type="term" value="F:protein-folding chaperone binding"/>
    <property type="evidence" value="ECO:0007669"/>
    <property type="project" value="InterPro"/>
</dbReference>
<dbReference type="InterPro" id="IPR000626">
    <property type="entry name" value="Ubiquitin-like_dom"/>
</dbReference>
<dbReference type="GO" id="GO:0005634">
    <property type="term" value="C:nucleus"/>
    <property type="evidence" value="ECO:0007669"/>
    <property type="project" value="TreeGrafter"/>
</dbReference>
<dbReference type="InterPro" id="IPR039773">
    <property type="entry name" value="BAG_chaperone_regulator"/>
</dbReference>
<dbReference type="InterPro" id="IPR036533">
    <property type="entry name" value="BAG_dom_sf"/>
</dbReference>
<dbReference type="Pfam" id="PF00240">
    <property type="entry name" value="ubiquitin"/>
    <property type="match status" value="1"/>
</dbReference>
<dbReference type="SMART" id="SM00264">
    <property type="entry name" value="BAG"/>
    <property type="match status" value="1"/>
</dbReference>
<dbReference type="EMBL" id="KN881727">
    <property type="protein sequence ID" value="KIY49095.1"/>
    <property type="molecule type" value="Genomic_DNA"/>
</dbReference>
<dbReference type="GO" id="GO:0016020">
    <property type="term" value="C:membrane"/>
    <property type="evidence" value="ECO:0007669"/>
    <property type="project" value="TreeGrafter"/>
</dbReference>
<dbReference type="Pfam" id="PF02179">
    <property type="entry name" value="BAG"/>
    <property type="match status" value="1"/>
</dbReference>
<dbReference type="SUPFAM" id="SSF63491">
    <property type="entry name" value="BAG domain"/>
    <property type="match status" value="1"/>
</dbReference>
<accession>A0A0D7AEG1</accession>
<dbReference type="SUPFAM" id="SSF54236">
    <property type="entry name" value="Ubiquitin-like"/>
    <property type="match status" value="1"/>
</dbReference>
<sequence>MVVVKWGKEKYYFPLPPTDTKLGIIRGNLAETTHLDPSSFKLVHGGAIMKDDNAPISAYHITDNSVIALIGTADPLPPLPSVAQQQSAAAQRSEQSTISQITSELEKVRAELAPGVDMFLASLSGHVDATAHLDKERSRLGELLLQALLRLDAITFDRDWEQAREHRRGAVKEVQSLLDRLDGAWNNPPRAE</sequence>
<dbReference type="InterPro" id="IPR029071">
    <property type="entry name" value="Ubiquitin-like_domsf"/>
</dbReference>
<dbReference type="PANTHER" id="PTHR12329">
    <property type="entry name" value="BCL2-ASSOCIATED ATHANOGENE"/>
    <property type="match status" value="1"/>
</dbReference>
<dbReference type="Proteomes" id="UP000054144">
    <property type="component" value="Unassembled WGS sequence"/>
</dbReference>
<proteinExistence type="predicted"/>
<name>A0A0D7AEG1_9AGAR</name>
<evidence type="ECO:0000256" key="1">
    <source>
        <dbReference type="ARBA" id="ARBA00023186"/>
    </source>
</evidence>
<evidence type="ECO:0000259" key="2">
    <source>
        <dbReference type="PROSITE" id="PS51035"/>
    </source>
</evidence>
<dbReference type="PANTHER" id="PTHR12329:SF16">
    <property type="entry name" value="BAG FAMILY MOLECULAR CHAPERONE REGULATOR 1"/>
    <property type="match status" value="1"/>
</dbReference>
<gene>
    <name evidence="3" type="ORF">FISHEDRAFT_58509</name>
</gene>
<dbReference type="GO" id="GO:0050821">
    <property type="term" value="P:protein stabilization"/>
    <property type="evidence" value="ECO:0007669"/>
    <property type="project" value="TreeGrafter"/>
</dbReference>
<dbReference type="PROSITE" id="PS51035">
    <property type="entry name" value="BAG"/>
    <property type="match status" value="1"/>
</dbReference>
<dbReference type="CDD" id="cd17039">
    <property type="entry name" value="Ubl_ubiquitin_like"/>
    <property type="match status" value="1"/>
</dbReference>
<keyword evidence="1" id="KW-0143">Chaperone</keyword>
<dbReference type="OrthoDB" id="417450at2759"/>
<dbReference type="AlphaFoldDB" id="A0A0D7AEG1"/>
<evidence type="ECO:0000313" key="3">
    <source>
        <dbReference type="EMBL" id="KIY49095.1"/>
    </source>
</evidence>